<proteinExistence type="predicted"/>
<evidence type="ECO:0000313" key="3">
    <source>
        <dbReference type="Proteomes" id="UP000245977"/>
    </source>
</evidence>
<keyword evidence="3" id="KW-1185">Reference proteome</keyword>
<reference evidence="2" key="1">
    <citation type="submission" date="2019-08" db="EMBL/GenBank/DDBJ databases">
        <title>The complete genome of Acinetobacter defluvii strain WCHAD010030.</title>
        <authorList>
            <person name="Hu Y."/>
            <person name="Qin J."/>
            <person name="Feng Y."/>
            <person name="Zong Z."/>
        </authorList>
    </citation>
    <scope>NUCLEOTIDE SEQUENCE</scope>
    <source>
        <strain evidence="2">WCHA30</strain>
    </source>
</reference>
<dbReference type="Proteomes" id="UP000245977">
    <property type="component" value="Chromosome"/>
</dbReference>
<evidence type="ECO:0008006" key="4">
    <source>
        <dbReference type="Google" id="ProtNLM"/>
    </source>
</evidence>
<gene>
    <name evidence="2" type="ORF">DJ533_06640</name>
</gene>
<sequence>MKTKVFACSALLLSLSACQLISPLVIDYNGVRLDVATYINNSMFFSIADRKVLVEYAKQQQKVLNFDKLTAEQQKQLAYDRAVGRYCAAQRISMKKLNLVDSQIFSLSEHQKNLDDLYKVQATLNFDMQKENCQAKF</sequence>
<name>A0A2S2FBD4_9GAMM</name>
<dbReference type="PROSITE" id="PS51257">
    <property type="entry name" value="PROKAR_LIPOPROTEIN"/>
    <property type="match status" value="1"/>
</dbReference>
<accession>A0A2S2FBD4</accession>
<keyword evidence="1" id="KW-0732">Signal</keyword>
<dbReference type="AlphaFoldDB" id="A0A2S2FBD4"/>
<feature type="chain" id="PRO_5015663950" description="Lipoprotein" evidence="1">
    <location>
        <begin position="20"/>
        <end position="137"/>
    </location>
</feature>
<dbReference type="KEGG" id="adv:DJ533_06640"/>
<dbReference type="EMBL" id="CP029397">
    <property type="protein sequence ID" value="AWL28269.1"/>
    <property type="molecule type" value="Genomic_DNA"/>
</dbReference>
<dbReference type="STRING" id="1871111.GCA_001704615_02864"/>
<dbReference type="OrthoDB" id="6717511at2"/>
<evidence type="ECO:0000313" key="2">
    <source>
        <dbReference type="EMBL" id="AWL28269.1"/>
    </source>
</evidence>
<protein>
    <recommendedName>
        <fullName evidence="4">Lipoprotein</fullName>
    </recommendedName>
</protein>
<feature type="signal peptide" evidence="1">
    <location>
        <begin position="1"/>
        <end position="19"/>
    </location>
</feature>
<evidence type="ECO:0000256" key="1">
    <source>
        <dbReference type="SAM" id="SignalP"/>
    </source>
</evidence>
<organism evidence="2 3">
    <name type="scientific">Acinetobacter defluvii</name>
    <dbReference type="NCBI Taxonomy" id="1871111"/>
    <lineage>
        <taxon>Bacteria</taxon>
        <taxon>Pseudomonadati</taxon>
        <taxon>Pseudomonadota</taxon>
        <taxon>Gammaproteobacteria</taxon>
        <taxon>Moraxellales</taxon>
        <taxon>Moraxellaceae</taxon>
        <taxon>Acinetobacter</taxon>
    </lineage>
</organism>